<organism evidence="3 4">
    <name type="scientific">Methylorubrum extorquens</name>
    <name type="common">Methylobacterium dichloromethanicum</name>
    <name type="synonym">Methylobacterium extorquens</name>
    <dbReference type="NCBI Taxonomy" id="408"/>
    <lineage>
        <taxon>Bacteria</taxon>
        <taxon>Pseudomonadati</taxon>
        <taxon>Pseudomonadota</taxon>
        <taxon>Alphaproteobacteria</taxon>
        <taxon>Hyphomicrobiales</taxon>
        <taxon>Methylobacteriaceae</taxon>
        <taxon>Methylorubrum</taxon>
    </lineage>
</organism>
<proteinExistence type="predicted"/>
<accession>A0A2N9AK07</accession>
<feature type="compositionally biased region" description="Basic and acidic residues" evidence="1">
    <location>
        <begin position="64"/>
        <end position="93"/>
    </location>
</feature>
<dbReference type="Pfam" id="PF20172">
    <property type="entry name" value="DUF6538"/>
    <property type="match status" value="1"/>
</dbReference>
<dbReference type="Proteomes" id="UP000233769">
    <property type="component" value="Chromosome tk0001"/>
</dbReference>
<protein>
    <recommendedName>
        <fullName evidence="2">DUF6538 domain-containing protein</fullName>
    </recommendedName>
</protein>
<feature type="region of interest" description="Disordered" evidence="1">
    <location>
        <begin position="62"/>
        <end position="93"/>
    </location>
</feature>
<dbReference type="AlphaFoldDB" id="A0A2N9AK07"/>
<reference evidence="4" key="1">
    <citation type="submission" date="2017-10" db="EMBL/GenBank/DDBJ databases">
        <authorList>
            <person name="Regsiter A."/>
            <person name="William W."/>
        </authorList>
    </citation>
    <scope>NUCLEOTIDE SEQUENCE [LARGE SCALE GENOMIC DNA]</scope>
</reference>
<evidence type="ECO:0000259" key="2">
    <source>
        <dbReference type="Pfam" id="PF20172"/>
    </source>
</evidence>
<gene>
    <name evidence="3" type="ORF">TK0001_0970</name>
</gene>
<dbReference type="InterPro" id="IPR046668">
    <property type="entry name" value="DUF6538"/>
</dbReference>
<evidence type="ECO:0000256" key="1">
    <source>
        <dbReference type="SAM" id="MobiDB-lite"/>
    </source>
</evidence>
<feature type="domain" description="DUF6538" evidence="2">
    <location>
        <begin position="16"/>
        <end position="58"/>
    </location>
</feature>
<sequence length="93" mass="10537">MVQMSLMTTRPWKHPKTGIYYLQRAVPADLLACLGKREEKISLGTKDPVRAKNLHAHAFVPVDEPPRRPKAAERARGKRDGRPALRMVDRPVS</sequence>
<dbReference type="EMBL" id="LT962688">
    <property type="protein sequence ID" value="SOR27572.1"/>
    <property type="molecule type" value="Genomic_DNA"/>
</dbReference>
<evidence type="ECO:0000313" key="4">
    <source>
        <dbReference type="Proteomes" id="UP000233769"/>
    </source>
</evidence>
<evidence type="ECO:0000313" key="3">
    <source>
        <dbReference type="EMBL" id="SOR27572.1"/>
    </source>
</evidence>
<name>A0A2N9AK07_METEX</name>